<dbReference type="AlphaFoldDB" id="A0A812G2T4"/>
<sequence>MPLLPAEIFWFGAVECYFVSFVFRLCSEAEIFRFGTVECYFVSFVSRLCSEAEIFWFGTVECYFVSFFGFRLCSEAEIFRFGTVECYFVSFVFRLCSEAEILWVGSIVCRCYLRNCVLYKYVLSAGIVYNNLGGNFARCDTTIPFADIVYYEVAHASTLPKYAVDVTNMYVLKMCERALYEYIFNDVTFFQ</sequence>
<comment type="caution">
    <text evidence="1">The sequence shown here is derived from an EMBL/GenBank/DDBJ whole genome shotgun (WGS) entry which is preliminary data.</text>
</comment>
<dbReference type="Proteomes" id="UP000604046">
    <property type="component" value="Unassembled WGS sequence"/>
</dbReference>
<reference evidence="1" key="1">
    <citation type="submission" date="2021-02" db="EMBL/GenBank/DDBJ databases">
        <authorList>
            <person name="Dougan E. K."/>
            <person name="Rhodes N."/>
            <person name="Thang M."/>
            <person name="Chan C."/>
        </authorList>
    </citation>
    <scope>NUCLEOTIDE SEQUENCE</scope>
</reference>
<protein>
    <submittedName>
        <fullName evidence="1">Uncharacterized protein</fullName>
    </submittedName>
</protein>
<keyword evidence="2" id="KW-1185">Reference proteome</keyword>
<accession>A0A812G2T4</accession>
<name>A0A812G2T4_9DINO</name>
<evidence type="ECO:0000313" key="1">
    <source>
        <dbReference type="EMBL" id="CAE6910078.1"/>
    </source>
</evidence>
<evidence type="ECO:0000313" key="2">
    <source>
        <dbReference type="Proteomes" id="UP000604046"/>
    </source>
</evidence>
<dbReference type="EMBL" id="CAJNDS010000001">
    <property type="protein sequence ID" value="CAE6910078.1"/>
    <property type="molecule type" value="Genomic_DNA"/>
</dbReference>
<organism evidence="1 2">
    <name type="scientific">Symbiodinium natans</name>
    <dbReference type="NCBI Taxonomy" id="878477"/>
    <lineage>
        <taxon>Eukaryota</taxon>
        <taxon>Sar</taxon>
        <taxon>Alveolata</taxon>
        <taxon>Dinophyceae</taxon>
        <taxon>Suessiales</taxon>
        <taxon>Symbiodiniaceae</taxon>
        <taxon>Symbiodinium</taxon>
    </lineage>
</organism>
<gene>
    <name evidence="1" type="ORF">SNAT2548_LOCUS82</name>
</gene>
<proteinExistence type="predicted"/>